<dbReference type="InterPro" id="IPR002938">
    <property type="entry name" value="FAD-bd"/>
</dbReference>
<evidence type="ECO:0000256" key="1">
    <source>
        <dbReference type="ARBA" id="ARBA00001974"/>
    </source>
</evidence>
<dbReference type="Gene3D" id="3.30.70.2450">
    <property type="match status" value="1"/>
</dbReference>
<proteinExistence type="predicted"/>
<dbReference type="GO" id="GO:0071949">
    <property type="term" value="F:FAD binding"/>
    <property type="evidence" value="ECO:0007669"/>
    <property type="project" value="InterPro"/>
</dbReference>
<gene>
    <name evidence="5" type="ORF">E7681_13085</name>
</gene>
<dbReference type="InterPro" id="IPR050641">
    <property type="entry name" value="RIFMO-like"/>
</dbReference>
<name>A0A4V3UYU4_9RHOB</name>
<keyword evidence="6" id="KW-1185">Reference proteome</keyword>
<comment type="caution">
    <text evidence="5">The sequence shown here is derived from an EMBL/GenBank/DDBJ whole genome shotgun (WGS) entry which is preliminary data.</text>
</comment>
<dbReference type="AlphaFoldDB" id="A0A4V3UYU4"/>
<keyword evidence="5" id="KW-0503">Monooxygenase</keyword>
<dbReference type="SUPFAM" id="SSF51905">
    <property type="entry name" value="FAD/NAD(P)-binding domain"/>
    <property type="match status" value="1"/>
</dbReference>
<accession>A0A4V3UYU4</accession>
<keyword evidence="3" id="KW-0274">FAD</keyword>
<dbReference type="InterPro" id="IPR036188">
    <property type="entry name" value="FAD/NAD-bd_sf"/>
</dbReference>
<evidence type="ECO:0000313" key="6">
    <source>
        <dbReference type="Proteomes" id="UP000306113"/>
    </source>
</evidence>
<sequence>MRPKGRGELDSLYFNYPTFAAPAARDGLSARTPVAIVGAGPVGMTAALVLAKYGVRSVLLDRKDTFNDGSRAICIARQSYYILEQVGAVQAFLDKSLGWTTGRSFFRGQQILEFDMPDSADQKYRPMYNLEQQYIEQYLYDAVAANDLIDLRWTSEVTDLADVTGGVELSVTDAQGSYILPADWVLAADGAHSPIRSMRGLRLKGQNFEGRYVIADVQMDHDYPTIRRALFDPACRPGGTVLIHRQPDNIWRIDYQLKPGESAEEATREDNVRASVASVLQEIGHTGDWDLEWWSVYSANTLALDDYRDGRVIFIGDSAHIVPIFGVRGLNNGLADAQNIGWKLASVLNGLATGALLDSYSPERRGATLDVFANASKSTRFMTPPSQGWQVMRDAALSLALDRPSMGQLANPRQMTPYTYGDSPITLADETHFKRGPAPGDVTLDVAEEGGFLTDRFGDGFTVLAFGDADLGDLPGVTLVSLPATGRAAELYGAQDGTAFLIRPDMHIAARWQHVKPGQVLAALSAILTKGAQHDPF</sequence>
<comment type="cofactor">
    <cofactor evidence="1">
        <name>FAD</name>
        <dbReference type="ChEBI" id="CHEBI:57692"/>
    </cofactor>
</comment>
<keyword evidence="5" id="KW-0560">Oxidoreductase</keyword>
<keyword evidence="2" id="KW-0285">Flavoprotein</keyword>
<feature type="domain" description="FAD-binding" evidence="4">
    <location>
        <begin position="31"/>
        <end position="368"/>
    </location>
</feature>
<dbReference type="RefSeq" id="WP_136339752.1">
    <property type="nucleotide sequence ID" value="NZ_SSMD01000006.1"/>
</dbReference>
<evidence type="ECO:0000259" key="4">
    <source>
        <dbReference type="Pfam" id="PF01494"/>
    </source>
</evidence>
<reference evidence="5 6" key="1">
    <citation type="submission" date="2019-04" db="EMBL/GenBank/DDBJ databases">
        <title>Draft genome sequence of Youngimonas vesicularis.</title>
        <authorList>
            <person name="Hameed A."/>
        </authorList>
    </citation>
    <scope>NUCLEOTIDE SEQUENCE [LARGE SCALE GENOMIC DNA]</scope>
    <source>
        <strain evidence="5 6">CC-AMW-E</strain>
    </source>
</reference>
<organism evidence="5 6">
    <name type="scientific">Thalassobius vesicularis</name>
    <dbReference type="NCBI Taxonomy" id="1294297"/>
    <lineage>
        <taxon>Bacteria</taxon>
        <taxon>Pseudomonadati</taxon>
        <taxon>Pseudomonadota</taxon>
        <taxon>Alphaproteobacteria</taxon>
        <taxon>Rhodobacterales</taxon>
        <taxon>Roseobacteraceae</taxon>
        <taxon>Thalassovita</taxon>
    </lineage>
</organism>
<dbReference type="Gene3D" id="3.50.50.60">
    <property type="entry name" value="FAD/NAD(P)-binding domain"/>
    <property type="match status" value="1"/>
</dbReference>
<evidence type="ECO:0000313" key="5">
    <source>
        <dbReference type="EMBL" id="THD72855.1"/>
    </source>
</evidence>
<protein>
    <submittedName>
        <fullName evidence="5">Monooxygenase</fullName>
    </submittedName>
</protein>
<dbReference type="Gene3D" id="3.40.30.120">
    <property type="match status" value="1"/>
</dbReference>
<dbReference type="GO" id="GO:0016709">
    <property type="term" value="F:oxidoreductase activity, acting on paired donors, with incorporation or reduction of molecular oxygen, NAD(P)H as one donor, and incorporation of one atom of oxygen"/>
    <property type="evidence" value="ECO:0007669"/>
    <property type="project" value="UniProtKB-ARBA"/>
</dbReference>
<dbReference type="PANTHER" id="PTHR43004">
    <property type="entry name" value="TRK SYSTEM POTASSIUM UPTAKE PROTEIN"/>
    <property type="match status" value="1"/>
</dbReference>
<dbReference type="PANTHER" id="PTHR43004:SF19">
    <property type="entry name" value="BINDING MONOOXYGENASE, PUTATIVE (JCVI)-RELATED"/>
    <property type="match status" value="1"/>
</dbReference>
<evidence type="ECO:0000256" key="2">
    <source>
        <dbReference type="ARBA" id="ARBA00022630"/>
    </source>
</evidence>
<dbReference type="OrthoDB" id="9791689at2"/>
<dbReference type="NCBIfam" id="NF006002">
    <property type="entry name" value="PRK08132.1"/>
    <property type="match status" value="1"/>
</dbReference>
<dbReference type="Proteomes" id="UP000306113">
    <property type="component" value="Unassembled WGS sequence"/>
</dbReference>
<dbReference type="EMBL" id="SSMD01000006">
    <property type="protein sequence ID" value="THD72855.1"/>
    <property type="molecule type" value="Genomic_DNA"/>
</dbReference>
<dbReference type="PRINTS" id="PR00420">
    <property type="entry name" value="RNGMNOXGNASE"/>
</dbReference>
<dbReference type="Pfam" id="PF01494">
    <property type="entry name" value="FAD_binding_3"/>
    <property type="match status" value="1"/>
</dbReference>
<evidence type="ECO:0000256" key="3">
    <source>
        <dbReference type="ARBA" id="ARBA00022827"/>
    </source>
</evidence>